<proteinExistence type="predicted"/>
<gene>
    <name evidence="1" type="ORF">H9655_12535</name>
</gene>
<dbReference type="EMBL" id="JACSQT010000005">
    <property type="protein sequence ID" value="MBD7937851.1"/>
    <property type="molecule type" value="Genomic_DNA"/>
</dbReference>
<protein>
    <submittedName>
        <fullName evidence="1">Uncharacterized protein</fullName>
    </submittedName>
</protein>
<dbReference type="RefSeq" id="WP_191814435.1">
    <property type="nucleotide sequence ID" value="NZ_JACSQT010000005.1"/>
</dbReference>
<evidence type="ECO:0000313" key="1">
    <source>
        <dbReference type="EMBL" id="MBD7937851.1"/>
    </source>
</evidence>
<name>A0ABR8QQN6_9BACI</name>
<accession>A0ABR8QQN6</accession>
<evidence type="ECO:0000313" key="2">
    <source>
        <dbReference type="Proteomes" id="UP000657931"/>
    </source>
</evidence>
<dbReference type="Proteomes" id="UP000657931">
    <property type="component" value="Unassembled WGS sequence"/>
</dbReference>
<organism evidence="1 2">
    <name type="scientific">Cytobacillus stercorigallinarum</name>
    <dbReference type="NCBI Taxonomy" id="2762240"/>
    <lineage>
        <taxon>Bacteria</taxon>
        <taxon>Bacillati</taxon>
        <taxon>Bacillota</taxon>
        <taxon>Bacilli</taxon>
        <taxon>Bacillales</taxon>
        <taxon>Bacillaceae</taxon>
        <taxon>Cytobacillus</taxon>
    </lineage>
</organism>
<comment type="caution">
    <text evidence="1">The sequence shown here is derived from an EMBL/GenBank/DDBJ whole genome shotgun (WGS) entry which is preliminary data.</text>
</comment>
<reference evidence="1 2" key="1">
    <citation type="submission" date="2020-08" db="EMBL/GenBank/DDBJ databases">
        <title>A Genomic Blueprint of the Chicken Gut Microbiome.</title>
        <authorList>
            <person name="Gilroy R."/>
            <person name="Ravi A."/>
            <person name="Getino M."/>
            <person name="Pursley I."/>
            <person name="Horton D.L."/>
            <person name="Alikhan N.-F."/>
            <person name="Baker D."/>
            <person name="Gharbi K."/>
            <person name="Hall N."/>
            <person name="Watson M."/>
            <person name="Adriaenssens E.M."/>
            <person name="Foster-Nyarko E."/>
            <person name="Jarju S."/>
            <person name="Secka A."/>
            <person name="Antonio M."/>
            <person name="Oren A."/>
            <person name="Chaudhuri R."/>
            <person name="La Ragione R.M."/>
            <person name="Hildebrand F."/>
            <person name="Pallen M.J."/>
        </authorList>
    </citation>
    <scope>NUCLEOTIDE SEQUENCE [LARGE SCALE GENOMIC DNA]</scope>
    <source>
        <strain evidence="1 2">Sa5YUA1</strain>
    </source>
</reference>
<sequence>MEKPVGKLQAILCRSYISETNAAVFIVSPRRESDKQQKSLNLPVVGHE</sequence>
<keyword evidence="2" id="KW-1185">Reference proteome</keyword>